<name>A0ABR7E5U5_9BACT</name>
<protein>
    <submittedName>
        <fullName evidence="3">Alpha-1,2-fucosyltransferase</fullName>
    </submittedName>
</protein>
<dbReference type="EMBL" id="JACOOI010000027">
    <property type="protein sequence ID" value="MBC5645147.1"/>
    <property type="molecule type" value="Genomic_DNA"/>
</dbReference>
<proteinExistence type="predicted"/>
<keyword evidence="4" id="KW-1185">Reference proteome</keyword>
<organism evidence="3 4">
    <name type="scientific">Parabacteroides segnis</name>
    <dbReference type="NCBI Taxonomy" id="2763058"/>
    <lineage>
        <taxon>Bacteria</taxon>
        <taxon>Pseudomonadati</taxon>
        <taxon>Bacteroidota</taxon>
        <taxon>Bacteroidia</taxon>
        <taxon>Bacteroidales</taxon>
        <taxon>Tannerellaceae</taxon>
        <taxon>Parabacteroides</taxon>
    </lineage>
</organism>
<dbReference type="PANTHER" id="PTHR11927:SF9">
    <property type="entry name" value="L-FUCOSYLTRANSFERASE"/>
    <property type="match status" value="1"/>
</dbReference>
<keyword evidence="2" id="KW-0808">Transferase</keyword>
<dbReference type="RefSeq" id="WP_186960891.1">
    <property type="nucleotide sequence ID" value="NZ_JACOOI010000027.1"/>
</dbReference>
<evidence type="ECO:0000313" key="3">
    <source>
        <dbReference type="EMBL" id="MBC5645147.1"/>
    </source>
</evidence>
<dbReference type="Proteomes" id="UP000644010">
    <property type="component" value="Unassembled WGS sequence"/>
</dbReference>
<accession>A0ABR7E5U5</accession>
<gene>
    <name evidence="3" type="ORF">H8S77_19890</name>
</gene>
<reference evidence="3 4" key="1">
    <citation type="submission" date="2020-08" db="EMBL/GenBank/DDBJ databases">
        <title>Genome public.</title>
        <authorList>
            <person name="Liu C."/>
            <person name="Sun Q."/>
        </authorList>
    </citation>
    <scope>NUCLEOTIDE SEQUENCE [LARGE SCALE GENOMIC DNA]</scope>
    <source>
        <strain evidence="3 4">BX2</strain>
    </source>
</reference>
<keyword evidence="1" id="KW-0328">Glycosyltransferase</keyword>
<dbReference type="Pfam" id="PF01531">
    <property type="entry name" value="Glyco_transf_11"/>
    <property type="match status" value="1"/>
</dbReference>
<dbReference type="InterPro" id="IPR002516">
    <property type="entry name" value="Glyco_trans_11"/>
</dbReference>
<dbReference type="PANTHER" id="PTHR11927">
    <property type="entry name" value="GALACTOSIDE 2-L-FUCOSYLTRANSFERASE"/>
    <property type="match status" value="1"/>
</dbReference>
<dbReference type="CDD" id="cd11301">
    <property type="entry name" value="Fut1_Fut2_like"/>
    <property type="match status" value="1"/>
</dbReference>
<evidence type="ECO:0000256" key="2">
    <source>
        <dbReference type="ARBA" id="ARBA00022679"/>
    </source>
</evidence>
<comment type="caution">
    <text evidence="3">The sequence shown here is derived from an EMBL/GenBank/DDBJ whole genome shotgun (WGS) entry which is preliminary data.</text>
</comment>
<evidence type="ECO:0000313" key="4">
    <source>
        <dbReference type="Proteomes" id="UP000644010"/>
    </source>
</evidence>
<evidence type="ECO:0000256" key="1">
    <source>
        <dbReference type="ARBA" id="ARBA00022676"/>
    </source>
</evidence>
<sequence>MIYSYLDGQLGNILFEIAAGASLAKRAGVPYKAISCHPFFLNGTIDEYVKPFRQSILRKIDFQIEQPEDTEIYEQPYFTYSILPLKKDLLLKGGFQSEKYFDKETVRSLFEIDSETEFYIREKYHDVLAKNPVCIHVRRGDYLLSEYKHPVCRMNYFKKAISCFAPDSSFLVISNDIKWCKKHFKGERFYFSENESPVVDLYLQTMCSHHIISNSSYSWWGAWLNSNPEKKVIYPAPWFGPYYRKLLNVKDLCPEDWTAIPISGKIALYFHAGGAFIKKVIRKIRCIGRL</sequence>